<organism evidence="3 4">
    <name type="scientific">Meristemomyces frigidus</name>
    <dbReference type="NCBI Taxonomy" id="1508187"/>
    <lineage>
        <taxon>Eukaryota</taxon>
        <taxon>Fungi</taxon>
        <taxon>Dikarya</taxon>
        <taxon>Ascomycota</taxon>
        <taxon>Pezizomycotina</taxon>
        <taxon>Dothideomycetes</taxon>
        <taxon>Dothideomycetidae</taxon>
        <taxon>Mycosphaerellales</taxon>
        <taxon>Teratosphaeriaceae</taxon>
        <taxon>Meristemomyces</taxon>
    </lineage>
</organism>
<dbReference type="PANTHER" id="PTHR44675:SF1">
    <property type="entry name" value="P21-ACTIVATED PROTEIN KINASE-INTERACTING PROTEIN 1"/>
    <property type="match status" value="1"/>
</dbReference>
<comment type="caution">
    <text evidence="3">The sequence shown here is derived from an EMBL/GenBank/DDBJ whole genome shotgun (WGS) entry which is preliminary data.</text>
</comment>
<feature type="region of interest" description="Disordered" evidence="2">
    <location>
        <begin position="1"/>
        <end position="64"/>
    </location>
</feature>
<dbReference type="Pfam" id="PF00400">
    <property type="entry name" value="WD40"/>
    <property type="match status" value="2"/>
</dbReference>
<dbReference type="InterPro" id="IPR015943">
    <property type="entry name" value="WD40/YVTN_repeat-like_dom_sf"/>
</dbReference>
<dbReference type="SUPFAM" id="SSF50978">
    <property type="entry name" value="WD40 repeat-like"/>
    <property type="match status" value="1"/>
</dbReference>
<reference evidence="3" key="1">
    <citation type="submission" date="2023-08" db="EMBL/GenBank/DDBJ databases">
        <title>Black Yeasts Isolated from many extreme environments.</title>
        <authorList>
            <person name="Coleine C."/>
            <person name="Stajich J.E."/>
            <person name="Selbmann L."/>
        </authorList>
    </citation>
    <scope>NUCLEOTIDE SEQUENCE</scope>
    <source>
        <strain evidence="3">CCFEE 5401</strain>
    </source>
</reference>
<name>A0AAN7YLH2_9PEZI</name>
<dbReference type="Gene3D" id="2.130.10.10">
    <property type="entry name" value="YVTN repeat-like/Quinoprotein amine dehydrogenase"/>
    <property type="match status" value="2"/>
</dbReference>
<feature type="region of interest" description="Disordered" evidence="2">
    <location>
        <begin position="260"/>
        <end position="280"/>
    </location>
</feature>
<sequence>MATTAKAITNGKRKREGGLYNSSAKRPATSPARSNETKTSTKTSTSKSTRQTLGQADAKLNGGSVIPVELQTESKTGPPSSKAVTNGVADEGPLHVQMITGSYERILHGVAATIPRHLLNSQTEDDTFAVTKPQNEDSVAFSDTFLFAAHASAIRCLSVSPSTESNWRYLATGSSDERINVYSISTAPPDTSGAAKLPSFASNPTAENPRNKSLGTLIHHDRGVTCLQFPAKGKLFSAAEDNTVAISRTRDWTMLSSIKAPIPKPQGRPSGDTAAPGQTPAGVNDFAIHPSQKLMLSVGRGERCLRLWNLMTGKKAGVLNFDRDLLAQVGESRHSSGEGRSVLWAGDGESYFVGFERGAALFGVDSQPRAIIKPSPPTKLHCYRMLPVDNKKEVLAVSTEDGRILFFDTANAESTDNDKNKLPTCHCIAQLGGSEAGVAGRIKDFAVIDSGAAHSSTVLIVAASSDGAIRLWTIPRMINNSSGTTVQQTGRLIGTLETSNRITCLDAFVLDGAAGLDETSGLNEEEFGGFDDEVGGEI</sequence>
<feature type="repeat" description="WD" evidence="1">
    <location>
        <begin position="147"/>
        <end position="192"/>
    </location>
</feature>
<dbReference type="InterPro" id="IPR051959">
    <property type="entry name" value="PAK1-Kinase_Regulator"/>
</dbReference>
<dbReference type="EMBL" id="JAVRRL010000105">
    <property type="protein sequence ID" value="KAK5107836.1"/>
    <property type="molecule type" value="Genomic_DNA"/>
</dbReference>
<dbReference type="PROSITE" id="PS50082">
    <property type="entry name" value="WD_REPEATS_2"/>
    <property type="match status" value="1"/>
</dbReference>
<evidence type="ECO:0000313" key="3">
    <source>
        <dbReference type="EMBL" id="KAK5107836.1"/>
    </source>
</evidence>
<dbReference type="InterPro" id="IPR036322">
    <property type="entry name" value="WD40_repeat_dom_sf"/>
</dbReference>
<evidence type="ECO:0000313" key="4">
    <source>
        <dbReference type="Proteomes" id="UP001310890"/>
    </source>
</evidence>
<dbReference type="AlphaFoldDB" id="A0AAN7YLH2"/>
<protein>
    <recommendedName>
        <fullName evidence="5">WD40 repeat-like protein</fullName>
    </recommendedName>
</protein>
<dbReference type="InterPro" id="IPR001680">
    <property type="entry name" value="WD40_rpt"/>
</dbReference>
<proteinExistence type="predicted"/>
<accession>A0AAN7YLH2</accession>
<gene>
    <name evidence="3" type="ORF">LTR62_000650</name>
</gene>
<feature type="compositionally biased region" description="Low complexity" evidence="2">
    <location>
        <begin position="37"/>
        <end position="49"/>
    </location>
</feature>
<keyword evidence="1" id="KW-0853">WD repeat</keyword>
<dbReference type="SMART" id="SM00320">
    <property type="entry name" value="WD40"/>
    <property type="match status" value="4"/>
</dbReference>
<dbReference type="PANTHER" id="PTHR44675">
    <property type="entry name" value="PAK1 INTERACTING PROTEIN 1"/>
    <property type="match status" value="1"/>
</dbReference>
<dbReference type="Proteomes" id="UP001310890">
    <property type="component" value="Unassembled WGS sequence"/>
</dbReference>
<evidence type="ECO:0000256" key="2">
    <source>
        <dbReference type="SAM" id="MobiDB-lite"/>
    </source>
</evidence>
<evidence type="ECO:0008006" key="5">
    <source>
        <dbReference type="Google" id="ProtNLM"/>
    </source>
</evidence>
<evidence type="ECO:0000256" key="1">
    <source>
        <dbReference type="PROSITE-ProRule" id="PRU00221"/>
    </source>
</evidence>